<dbReference type="RefSeq" id="WP_011821421.1">
    <property type="nucleotide sequence ID" value="NC_008818.1"/>
</dbReference>
<feature type="transmembrane region" description="Helical" evidence="1">
    <location>
        <begin position="58"/>
        <end position="85"/>
    </location>
</feature>
<dbReference type="GeneID" id="4781865"/>
<feature type="transmembrane region" description="Helical" evidence="1">
    <location>
        <begin position="12"/>
        <end position="34"/>
    </location>
</feature>
<dbReference type="KEGG" id="hbu:Hbut_0232"/>
<keyword evidence="1" id="KW-1133">Transmembrane helix</keyword>
<sequence>MERSLGSLQASYRVIVANAALAFILVPAALWGLAVNRSVKLFLLVEVLGGEPVLARRLALLLFATGYLPGVLLGAVLGAPLAGVLAERTMPKTLFVVFGAPRLDYASSLAYLAAIALVEAATAYLAVSHVLGRHGLREVVRGVRG</sequence>
<dbReference type="EnsemblBacteria" id="ABM80104">
    <property type="protein sequence ID" value="ABM80104"/>
    <property type="gene ID" value="Hbut_0232"/>
</dbReference>
<feature type="transmembrane region" description="Helical" evidence="1">
    <location>
        <begin position="105"/>
        <end position="127"/>
    </location>
</feature>
<accession>A2BJE3</accession>
<dbReference type="Proteomes" id="UP000002593">
    <property type="component" value="Chromosome"/>
</dbReference>
<keyword evidence="1" id="KW-0812">Transmembrane</keyword>
<evidence type="ECO:0000313" key="2">
    <source>
        <dbReference type="EMBL" id="ABM80104.1"/>
    </source>
</evidence>
<dbReference type="EMBL" id="CP000493">
    <property type="protein sequence ID" value="ABM80104.1"/>
    <property type="molecule type" value="Genomic_DNA"/>
</dbReference>
<evidence type="ECO:0000256" key="1">
    <source>
        <dbReference type="SAM" id="Phobius"/>
    </source>
</evidence>
<organism evidence="2 3">
    <name type="scientific">Hyperthermus butylicus (strain DSM 5456 / JCM 9403 / PLM1-5)</name>
    <dbReference type="NCBI Taxonomy" id="415426"/>
    <lineage>
        <taxon>Archaea</taxon>
        <taxon>Thermoproteota</taxon>
        <taxon>Thermoprotei</taxon>
        <taxon>Desulfurococcales</taxon>
        <taxon>Pyrodictiaceae</taxon>
        <taxon>Hyperthermus</taxon>
    </lineage>
</organism>
<protein>
    <submittedName>
        <fullName evidence="2">Uncharacterized protein</fullName>
    </submittedName>
</protein>
<dbReference type="HOGENOM" id="CLU_1782488_0_0_2"/>
<keyword evidence="3" id="KW-1185">Reference proteome</keyword>
<dbReference type="STRING" id="415426.Hbut_0232"/>
<name>A2BJE3_HYPBU</name>
<keyword evidence="1" id="KW-0472">Membrane</keyword>
<gene>
    <name evidence="2" type="ordered locus">Hbut_0232</name>
</gene>
<evidence type="ECO:0000313" key="3">
    <source>
        <dbReference type="Proteomes" id="UP000002593"/>
    </source>
</evidence>
<proteinExistence type="predicted"/>
<dbReference type="AlphaFoldDB" id="A2BJE3"/>
<reference evidence="2 3" key="1">
    <citation type="journal article" date="2007" name="Archaea">
        <title>The genome of Hyperthermus butylicus: a sulfur-reducing, peptide fermenting, neutrophilic Crenarchaeote growing up to 108 degrees C.</title>
        <authorList>
            <person name="Brugger K."/>
            <person name="Chen L."/>
            <person name="Stark M."/>
            <person name="Zibat A."/>
            <person name="Redder P."/>
            <person name="Ruepp A."/>
            <person name="Awayez M."/>
            <person name="She Q."/>
            <person name="Garrett R.A."/>
            <person name="Klenk H.P."/>
        </authorList>
    </citation>
    <scope>NUCLEOTIDE SEQUENCE [LARGE SCALE GENOMIC DNA]</scope>
    <source>
        <strain evidence="3">DSM 5456 / JCM 9403 / PLM1-5</strain>
    </source>
</reference>